<organism evidence="1 2">
    <name type="scientific">Campylobacter showae CSUNSWCD</name>
    <dbReference type="NCBI Taxonomy" id="1244083"/>
    <lineage>
        <taxon>Bacteria</taxon>
        <taxon>Pseudomonadati</taxon>
        <taxon>Campylobacterota</taxon>
        <taxon>Epsilonproteobacteria</taxon>
        <taxon>Campylobacterales</taxon>
        <taxon>Campylobacteraceae</taxon>
        <taxon>Campylobacter</taxon>
    </lineage>
</organism>
<gene>
    <name evidence="1" type="ORF">CSUNSWCD_2475</name>
</gene>
<dbReference type="STRING" id="1244083.CSUNSWCD_2475"/>
<dbReference type="EMBL" id="AMZQ01000009">
    <property type="protein sequence ID" value="EKU10979.1"/>
    <property type="molecule type" value="Genomic_DNA"/>
</dbReference>
<dbReference type="Proteomes" id="UP000011939">
    <property type="component" value="Unassembled WGS sequence"/>
</dbReference>
<evidence type="ECO:0000313" key="1">
    <source>
        <dbReference type="EMBL" id="EKU10979.1"/>
    </source>
</evidence>
<proteinExistence type="predicted"/>
<reference evidence="1 2" key="1">
    <citation type="journal article" date="2013" name="Genome Announc.">
        <title>Genome Sequence of Campylobacter showae UNSWCD, Isolated from a Patient with Crohn's Disease.</title>
        <authorList>
            <person name="Tay A.P."/>
            <person name="Kaakoush N.O."/>
            <person name="Deshpande N.P."/>
            <person name="Chen Z."/>
            <person name="Mitchell H."/>
            <person name="Wilkins M.R."/>
        </authorList>
    </citation>
    <scope>NUCLEOTIDE SEQUENCE [LARGE SCALE GENOMIC DNA]</scope>
    <source>
        <strain evidence="1 2">CSUNSWCD</strain>
    </source>
</reference>
<dbReference type="AlphaFoldDB" id="M5IPI9"/>
<name>M5IPI9_9BACT</name>
<comment type="caution">
    <text evidence="1">The sequence shown here is derived from an EMBL/GenBank/DDBJ whole genome shotgun (WGS) entry which is preliminary data.</text>
</comment>
<evidence type="ECO:0000313" key="2">
    <source>
        <dbReference type="Proteomes" id="UP000011939"/>
    </source>
</evidence>
<sequence>MPPMAREKGVACEMKNTISYVAQHKNADVAAAAKKAFFVLFFLGLPFSSSSPSTAPIKPTSTTQNIYQYSLSIKLICRPRICKPG</sequence>
<dbReference type="PATRIC" id="fig|1244083.3.peg.1726"/>
<accession>M5IPI9</accession>
<protein>
    <submittedName>
        <fullName evidence="1">Uncharacterized protein</fullName>
    </submittedName>
</protein>